<dbReference type="AlphaFoldDB" id="A0A507ANC1"/>
<dbReference type="GeneID" id="41975268"/>
<evidence type="ECO:0000313" key="1">
    <source>
        <dbReference type="EMBL" id="TPX11402.1"/>
    </source>
</evidence>
<proteinExistence type="predicted"/>
<reference evidence="1 2" key="1">
    <citation type="submission" date="2019-06" db="EMBL/GenBank/DDBJ databases">
        <title>Draft genome sequence of the filamentous fungus Phialemoniopsis curvata isolated from diesel fuel.</title>
        <authorList>
            <person name="Varaljay V.A."/>
            <person name="Lyon W.J."/>
            <person name="Crouch A.L."/>
            <person name="Drake C.E."/>
            <person name="Hollomon J.M."/>
            <person name="Nadeau L.J."/>
            <person name="Nunn H.S."/>
            <person name="Stevenson B.S."/>
            <person name="Bojanowski C.L."/>
            <person name="Crookes-Goodson W.J."/>
        </authorList>
    </citation>
    <scope>NUCLEOTIDE SEQUENCE [LARGE SCALE GENOMIC DNA]</scope>
    <source>
        <strain evidence="1 2">D216</strain>
    </source>
</reference>
<accession>A0A507ANC1</accession>
<comment type="caution">
    <text evidence="1">The sequence shown here is derived from an EMBL/GenBank/DDBJ whole genome shotgun (WGS) entry which is preliminary data.</text>
</comment>
<keyword evidence="2" id="KW-1185">Reference proteome</keyword>
<sequence>MFILFDKNQDLSRGKRLENRTYQNDAMKKFLHRIFKNILKNDKVQEAMKLVEQSNKEDREIHLRTFRKAFIKHRNEWVAEALKQGRDQEIYKTLANAIRRLRPTLEFQAASY</sequence>
<dbReference type="Proteomes" id="UP000319257">
    <property type="component" value="Unassembled WGS sequence"/>
</dbReference>
<dbReference type="EMBL" id="SKBQ01000049">
    <property type="protein sequence ID" value="TPX11402.1"/>
    <property type="molecule type" value="Genomic_DNA"/>
</dbReference>
<gene>
    <name evidence="1" type="ORF">E0L32_007821</name>
</gene>
<organism evidence="1 2">
    <name type="scientific">Thyridium curvatum</name>
    <dbReference type="NCBI Taxonomy" id="1093900"/>
    <lineage>
        <taxon>Eukaryota</taxon>
        <taxon>Fungi</taxon>
        <taxon>Dikarya</taxon>
        <taxon>Ascomycota</taxon>
        <taxon>Pezizomycotina</taxon>
        <taxon>Sordariomycetes</taxon>
        <taxon>Sordariomycetidae</taxon>
        <taxon>Thyridiales</taxon>
        <taxon>Thyridiaceae</taxon>
        <taxon>Thyridium</taxon>
    </lineage>
</organism>
<evidence type="ECO:0000313" key="2">
    <source>
        <dbReference type="Proteomes" id="UP000319257"/>
    </source>
</evidence>
<dbReference type="RefSeq" id="XP_030993113.1">
    <property type="nucleotide sequence ID" value="XM_031142607.1"/>
</dbReference>
<protein>
    <submittedName>
        <fullName evidence="1">Uncharacterized protein</fullName>
    </submittedName>
</protein>
<dbReference type="InParanoid" id="A0A507ANC1"/>
<name>A0A507ANC1_9PEZI</name>